<dbReference type="PANTHER" id="PTHR43540">
    <property type="entry name" value="PEROXYUREIDOACRYLATE/UREIDOACRYLATE AMIDOHYDROLASE-RELATED"/>
    <property type="match status" value="1"/>
</dbReference>
<feature type="region of interest" description="Disordered" evidence="2">
    <location>
        <begin position="222"/>
        <end position="256"/>
    </location>
</feature>
<gene>
    <name evidence="4" type="ORF">HNR10_002702</name>
</gene>
<dbReference type="Proteomes" id="UP000572051">
    <property type="component" value="Unassembled WGS sequence"/>
</dbReference>
<evidence type="ECO:0000259" key="3">
    <source>
        <dbReference type="Pfam" id="PF00857"/>
    </source>
</evidence>
<dbReference type="Gene3D" id="3.40.50.850">
    <property type="entry name" value="Isochorismatase-like"/>
    <property type="match status" value="1"/>
</dbReference>
<organism evidence="4 5">
    <name type="scientific">Nocardiopsis aegyptia</name>
    <dbReference type="NCBI Taxonomy" id="220378"/>
    <lineage>
        <taxon>Bacteria</taxon>
        <taxon>Bacillati</taxon>
        <taxon>Actinomycetota</taxon>
        <taxon>Actinomycetes</taxon>
        <taxon>Streptosporangiales</taxon>
        <taxon>Nocardiopsidaceae</taxon>
        <taxon>Nocardiopsis</taxon>
    </lineage>
</organism>
<dbReference type="CDD" id="cd00431">
    <property type="entry name" value="cysteine_hydrolases"/>
    <property type="match status" value="1"/>
</dbReference>
<feature type="domain" description="Isochorismatase-like" evidence="3">
    <location>
        <begin position="25"/>
        <end position="212"/>
    </location>
</feature>
<dbReference type="RefSeq" id="WP_218897746.1">
    <property type="nucleotide sequence ID" value="NZ_JACCFS010000001.1"/>
</dbReference>
<evidence type="ECO:0000313" key="4">
    <source>
        <dbReference type="EMBL" id="NYJ34821.1"/>
    </source>
</evidence>
<dbReference type="SUPFAM" id="SSF52499">
    <property type="entry name" value="Isochorismatase-like hydrolases"/>
    <property type="match status" value="1"/>
</dbReference>
<reference evidence="4 5" key="1">
    <citation type="submission" date="2020-07" db="EMBL/GenBank/DDBJ databases">
        <title>Sequencing the genomes of 1000 actinobacteria strains.</title>
        <authorList>
            <person name="Klenk H.-P."/>
        </authorList>
    </citation>
    <scope>NUCLEOTIDE SEQUENCE [LARGE SCALE GENOMIC DNA]</scope>
    <source>
        <strain evidence="4 5">DSM 44442</strain>
    </source>
</reference>
<evidence type="ECO:0000256" key="1">
    <source>
        <dbReference type="ARBA" id="ARBA00022801"/>
    </source>
</evidence>
<keyword evidence="5" id="KW-1185">Reference proteome</keyword>
<keyword evidence="1" id="KW-0378">Hydrolase</keyword>
<evidence type="ECO:0000313" key="5">
    <source>
        <dbReference type="Proteomes" id="UP000572051"/>
    </source>
</evidence>
<dbReference type="GO" id="GO:0016787">
    <property type="term" value="F:hydrolase activity"/>
    <property type="evidence" value="ECO:0007669"/>
    <property type="project" value="UniProtKB-KW"/>
</dbReference>
<protein>
    <submittedName>
        <fullName evidence="4">Nicotinamidase-related amidase</fullName>
    </submittedName>
</protein>
<dbReference type="InterPro" id="IPR000868">
    <property type="entry name" value="Isochorismatase-like_dom"/>
</dbReference>
<sequence>MSEGTGLTDVSGRVWAPPGPVREGALLVVDVQRDFADPAALTWLDEADRDRVAAAVDRVSALVAAARAAGVRVVWVGLGQDPARPWAASRWLRGLPEDPSGDPDEEPCVEGSPGAAWFGVAPEPGEEVVVKRRYSGFHGTGLADTLRSAGTTWVAAAGLTTECCVDATVRDAFQLGFRTVVAADATAAYQEDAHRHALAALGQNAAVVATADALASAWGTGADGADAGRTESDSAEAEGADAGGTGAAAHERKVAG</sequence>
<proteinExistence type="predicted"/>
<dbReference type="Pfam" id="PF00857">
    <property type="entry name" value="Isochorismatase"/>
    <property type="match status" value="1"/>
</dbReference>
<dbReference type="EMBL" id="JACCFS010000001">
    <property type="protein sequence ID" value="NYJ34821.1"/>
    <property type="molecule type" value="Genomic_DNA"/>
</dbReference>
<dbReference type="InterPro" id="IPR036380">
    <property type="entry name" value="Isochorismatase-like_sf"/>
</dbReference>
<name>A0A7Z0ENJ4_9ACTN</name>
<accession>A0A7Z0ENJ4</accession>
<comment type="caution">
    <text evidence="4">The sequence shown here is derived from an EMBL/GenBank/DDBJ whole genome shotgun (WGS) entry which is preliminary data.</text>
</comment>
<evidence type="ECO:0000256" key="2">
    <source>
        <dbReference type="SAM" id="MobiDB-lite"/>
    </source>
</evidence>
<dbReference type="InterPro" id="IPR050272">
    <property type="entry name" value="Isochorismatase-like_hydrls"/>
</dbReference>
<dbReference type="AlphaFoldDB" id="A0A7Z0ENJ4"/>